<feature type="region of interest" description="Disordered" evidence="1">
    <location>
        <begin position="250"/>
        <end position="280"/>
    </location>
</feature>
<reference evidence="4" key="2">
    <citation type="submission" date="2010-05" db="EMBL/GenBank/DDBJ databases">
        <title>The genome sequence of Magnaporthe poae strain ATCC 64411.</title>
        <authorList>
            <person name="Ma L.-J."/>
            <person name="Dead R."/>
            <person name="Young S."/>
            <person name="Zeng Q."/>
            <person name="Koehrsen M."/>
            <person name="Alvarado L."/>
            <person name="Berlin A."/>
            <person name="Chapman S.B."/>
            <person name="Chen Z."/>
            <person name="Freedman E."/>
            <person name="Gellesch M."/>
            <person name="Goldberg J."/>
            <person name="Griggs A."/>
            <person name="Gujja S."/>
            <person name="Heilman E.R."/>
            <person name="Heiman D."/>
            <person name="Hepburn T."/>
            <person name="Howarth C."/>
            <person name="Jen D."/>
            <person name="Larson L."/>
            <person name="Mehta T."/>
            <person name="Neiman D."/>
            <person name="Pearson M."/>
            <person name="Roberts A."/>
            <person name="Saif S."/>
            <person name="Shea T."/>
            <person name="Shenoy N."/>
            <person name="Sisk P."/>
            <person name="Stolte C."/>
            <person name="Sykes S."/>
            <person name="Walk T."/>
            <person name="White J."/>
            <person name="Yandava C."/>
            <person name="Haas B."/>
            <person name="Nusbaum C."/>
            <person name="Birren B."/>
        </authorList>
    </citation>
    <scope>NUCLEOTIDE SEQUENCE [LARGE SCALE GENOMIC DNA]</scope>
    <source>
        <strain evidence="4">ATCC 64411 / 73-15</strain>
    </source>
</reference>
<proteinExistence type="predicted"/>
<dbReference type="Proteomes" id="UP000011715">
    <property type="component" value="Unassembled WGS sequence"/>
</dbReference>
<dbReference type="AlphaFoldDB" id="A0A0C4E5F4"/>
<evidence type="ECO:0000313" key="3">
    <source>
        <dbReference type="EnsemblFungi" id="MAPG_07719T0"/>
    </source>
</evidence>
<dbReference type="EMBL" id="GL876971">
    <property type="protein sequence ID" value="KLU88735.1"/>
    <property type="molecule type" value="Genomic_DNA"/>
</dbReference>
<name>A0A0C4E5F4_MAGP6</name>
<keyword evidence="4" id="KW-1185">Reference proteome</keyword>
<dbReference type="Pfam" id="PF20354">
    <property type="entry name" value="DUF6649"/>
    <property type="match status" value="1"/>
</dbReference>
<organism evidence="3 4">
    <name type="scientific">Magnaporthiopsis poae (strain ATCC 64411 / 73-15)</name>
    <name type="common">Kentucky bluegrass fungus</name>
    <name type="synonym">Magnaporthe poae</name>
    <dbReference type="NCBI Taxonomy" id="644358"/>
    <lineage>
        <taxon>Eukaryota</taxon>
        <taxon>Fungi</taxon>
        <taxon>Dikarya</taxon>
        <taxon>Ascomycota</taxon>
        <taxon>Pezizomycotina</taxon>
        <taxon>Sordariomycetes</taxon>
        <taxon>Sordariomycetidae</taxon>
        <taxon>Magnaporthales</taxon>
        <taxon>Magnaporthaceae</taxon>
        <taxon>Magnaporthiopsis</taxon>
    </lineage>
</organism>
<evidence type="ECO:0000313" key="2">
    <source>
        <dbReference type="EMBL" id="KLU88735.1"/>
    </source>
</evidence>
<reference evidence="3" key="5">
    <citation type="submission" date="2015-06" db="UniProtKB">
        <authorList>
            <consortium name="EnsemblFungi"/>
        </authorList>
    </citation>
    <scope>IDENTIFICATION</scope>
    <source>
        <strain evidence="3">ATCC 64411</strain>
    </source>
</reference>
<dbReference type="OMA" id="GINVKPC"/>
<accession>A0A0C4E5F4</accession>
<dbReference type="VEuPathDB" id="FungiDB:MAPG_07719"/>
<dbReference type="EMBL" id="ADBL01001866">
    <property type="status" value="NOT_ANNOTATED_CDS"/>
    <property type="molecule type" value="Genomic_DNA"/>
</dbReference>
<feature type="region of interest" description="Disordered" evidence="1">
    <location>
        <begin position="55"/>
        <end position="82"/>
    </location>
</feature>
<reference evidence="2" key="1">
    <citation type="submission" date="2010-05" db="EMBL/GenBank/DDBJ databases">
        <title>The Genome Sequence of Magnaporthe poae strain ATCC 64411.</title>
        <authorList>
            <consortium name="The Broad Institute Genome Sequencing Platform"/>
            <consortium name="Broad Institute Genome Sequencing Center for Infectious Disease"/>
            <person name="Ma L.-J."/>
            <person name="Dead R."/>
            <person name="Young S."/>
            <person name="Zeng Q."/>
            <person name="Koehrsen M."/>
            <person name="Alvarado L."/>
            <person name="Berlin A."/>
            <person name="Chapman S.B."/>
            <person name="Chen Z."/>
            <person name="Freedman E."/>
            <person name="Gellesch M."/>
            <person name="Goldberg J."/>
            <person name="Griggs A."/>
            <person name="Gujja S."/>
            <person name="Heilman E.R."/>
            <person name="Heiman D."/>
            <person name="Hepburn T."/>
            <person name="Howarth C."/>
            <person name="Jen D."/>
            <person name="Larson L."/>
            <person name="Mehta T."/>
            <person name="Neiman D."/>
            <person name="Pearson M."/>
            <person name="Roberts A."/>
            <person name="Saif S."/>
            <person name="Shea T."/>
            <person name="Shenoy N."/>
            <person name="Sisk P."/>
            <person name="Stolte C."/>
            <person name="Sykes S."/>
            <person name="Walk T."/>
            <person name="White J."/>
            <person name="Yandava C."/>
            <person name="Haas B."/>
            <person name="Nusbaum C."/>
            <person name="Birren B."/>
        </authorList>
    </citation>
    <scope>NUCLEOTIDE SEQUENCE</scope>
    <source>
        <strain evidence="2">ATCC 64411</strain>
    </source>
</reference>
<dbReference type="eggNOG" id="ENOG502SANZ">
    <property type="taxonomic scope" value="Eukaryota"/>
</dbReference>
<dbReference type="STRING" id="644358.A0A0C4E5F4"/>
<evidence type="ECO:0000313" key="4">
    <source>
        <dbReference type="Proteomes" id="UP000011715"/>
    </source>
</evidence>
<reference evidence="3" key="4">
    <citation type="journal article" date="2015" name="G3 (Bethesda)">
        <title>Genome sequences of three phytopathogenic species of the Magnaporthaceae family of fungi.</title>
        <authorList>
            <person name="Okagaki L.H."/>
            <person name="Nunes C.C."/>
            <person name="Sailsbery J."/>
            <person name="Clay B."/>
            <person name="Brown D."/>
            <person name="John T."/>
            <person name="Oh Y."/>
            <person name="Young N."/>
            <person name="Fitzgerald M."/>
            <person name="Haas B.J."/>
            <person name="Zeng Q."/>
            <person name="Young S."/>
            <person name="Adiconis X."/>
            <person name="Fan L."/>
            <person name="Levin J.Z."/>
            <person name="Mitchell T.K."/>
            <person name="Okubara P.A."/>
            <person name="Farman M.L."/>
            <person name="Kohn L.M."/>
            <person name="Birren B."/>
            <person name="Ma L.-J."/>
            <person name="Dean R.A."/>
        </authorList>
    </citation>
    <scope>NUCLEOTIDE SEQUENCE</scope>
    <source>
        <strain evidence="3">ATCC 64411 / 73-15</strain>
    </source>
</reference>
<reference evidence="2" key="3">
    <citation type="submission" date="2011-03" db="EMBL/GenBank/DDBJ databases">
        <title>Annotation of Magnaporthe poae ATCC 64411.</title>
        <authorList>
            <person name="Ma L.-J."/>
            <person name="Dead R."/>
            <person name="Young S.K."/>
            <person name="Zeng Q."/>
            <person name="Gargeya S."/>
            <person name="Fitzgerald M."/>
            <person name="Haas B."/>
            <person name="Abouelleil A."/>
            <person name="Alvarado L."/>
            <person name="Arachchi H.M."/>
            <person name="Berlin A."/>
            <person name="Brown A."/>
            <person name="Chapman S.B."/>
            <person name="Chen Z."/>
            <person name="Dunbar C."/>
            <person name="Freedman E."/>
            <person name="Gearin G."/>
            <person name="Gellesch M."/>
            <person name="Goldberg J."/>
            <person name="Griggs A."/>
            <person name="Gujja S."/>
            <person name="Heiman D."/>
            <person name="Howarth C."/>
            <person name="Larson L."/>
            <person name="Lui A."/>
            <person name="MacDonald P.J.P."/>
            <person name="Mehta T."/>
            <person name="Montmayeur A."/>
            <person name="Murphy C."/>
            <person name="Neiman D."/>
            <person name="Pearson M."/>
            <person name="Priest M."/>
            <person name="Roberts A."/>
            <person name="Saif S."/>
            <person name="Shea T."/>
            <person name="Shenoy N."/>
            <person name="Sisk P."/>
            <person name="Stolte C."/>
            <person name="Sykes S."/>
            <person name="Yandava C."/>
            <person name="Wortman J."/>
            <person name="Nusbaum C."/>
            <person name="Birren B."/>
        </authorList>
    </citation>
    <scope>NUCLEOTIDE SEQUENCE</scope>
    <source>
        <strain evidence="2">ATCC 64411</strain>
    </source>
</reference>
<protein>
    <submittedName>
        <fullName evidence="2 3">Uncharacterized protein</fullName>
    </submittedName>
</protein>
<feature type="compositionally biased region" description="Pro residues" evidence="1">
    <location>
        <begin position="71"/>
        <end position="82"/>
    </location>
</feature>
<dbReference type="EnsemblFungi" id="MAPG_07719T0">
    <property type="protein sequence ID" value="MAPG_07719T0"/>
    <property type="gene ID" value="MAPG_07719"/>
</dbReference>
<gene>
    <name evidence="2" type="ORF">MAPG_07719</name>
</gene>
<dbReference type="InterPro" id="IPR046591">
    <property type="entry name" value="DUF6649"/>
</dbReference>
<evidence type="ECO:0000256" key="1">
    <source>
        <dbReference type="SAM" id="MobiDB-lite"/>
    </source>
</evidence>
<dbReference type="OrthoDB" id="5345504at2759"/>
<sequence>MEVMDLAPAPALFAGRKRKAEAQDAHNERLSKRLSLLNLEKNGQKLYVPVENLTVRSPTSPPRRLAAPAFTPAPAPEPPAPAPACALMSSTSPVSEPRIANDDSRHHPVAPVAQDAMMQLDDSKYKVYIYNIDDELSSDSESDEAKLVFLPDIEKHLRKSRVRMMPPAAPPNPDEGKELVLYSVPSSLSVPEEHDSVRKAIIDARSRARARTHVQDEPLPAAAAIGSAALPSATTTGSLNTAPVNQPLLFTSPPSQSVGEGHPAALLSLSGDDCDAMDID</sequence>